<keyword evidence="9 11" id="KW-0472">Membrane</keyword>
<evidence type="ECO:0000256" key="1">
    <source>
        <dbReference type="ARBA" id="ARBA00022475"/>
    </source>
</evidence>
<keyword evidence="2 10" id="KW-0645">Protease</keyword>
<keyword evidence="6 10" id="KW-0862">Zinc</keyword>
<dbReference type="GO" id="GO:0004222">
    <property type="term" value="F:metalloendopeptidase activity"/>
    <property type="evidence" value="ECO:0007669"/>
    <property type="project" value="InterPro"/>
</dbReference>
<evidence type="ECO:0000256" key="9">
    <source>
        <dbReference type="ARBA" id="ARBA00023136"/>
    </source>
</evidence>
<reference evidence="13" key="1">
    <citation type="submission" date="2022-01" db="EMBL/GenBank/DDBJ databases">
        <title>Genome sequence and assembly of Parabukholderia sp. RG36.</title>
        <authorList>
            <person name="Chhetri G."/>
        </authorList>
    </citation>
    <scope>NUCLEOTIDE SEQUENCE</scope>
    <source>
        <strain evidence="13">RG36</strain>
    </source>
</reference>
<feature type="transmembrane region" description="Helical" evidence="11">
    <location>
        <begin position="183"/>
        <end position="201"/>
    </location>
</feature>
<feature type="transmembrane region" description="Helical" evidence="11">
    <location>
        <begin position="207"/>
        <end position="233"/>
    </location>
</feature>
<dbReference type="EMBL" id="JAKLJA010000031">
    <property type="protein sequence ID" value="MCG5077107.1"/>
    <property type="molecule type" value="Genomic_DNA"/>
</dbReference>
<dbReference type="GO" id="GO:0006508">
    <property type="term" value="P:proteolysis"/>
    <property type="evidence" value="ECO:0007669"/>
    <property type="project" value="UniProtKB-KW"/>
</dbReference>
<dbReference type="InterPro" id="IPR001915">
    <property type="entry name" value="Peptidase_M48"/>
</dbReference>
<accession>A0A9X1UJQ6</accession>
<dbReference type="InterPro" id="IPR050083">
    <property type="entry name" value="HtpX_protease"/>
</dbReference>
<proteinExistence type="inferred from homology"/>
<protein>
    <submittedName>
        <fullName evidence="13">M48 family metalloprotease</fullName>
        <ecNumber evidence="13">3.4.24.-</ecNumber>
    </submittedName>
</protein>
<dbReference type="AlphaFoldDB" id="A0A9X1UJQ6"/>
<evidence type="ECO:0000256" key="11">
    <source>
        <dbReference type="SAM" id="Phobius"/>
    </source>
</evidence>
<dbReference type="Pfam" id="PF01435">
    <property type="entry name" value="Peptidase_M48"/>
    <property type="match status" value="1"/>
</dbReference>
<keyword evidence="8 10" id="KW-0482">Metalloprotease</keyword>
<feature type="transmembrane region" description="Helical" evidence="11">
    <location>
        <begin position="12"/>
        <end position="28"/>
    </location>
</feature>
<dbReference type="RefSeq" id="WP_238467011.1">
    <property type="nucleotide sequence ID" value="NZ_JAKLJA010000031.1"/>
</dbReference>
<dbReference type="EC" id="3.4.24.-" evidence="13"/>
<keyword evidence="7 11" id="KW-1133">Transmembrane helix</keyword>
<evidence type="ECO:0000256" key="3">
    <source>
        <dbReference type="ARBA" id="ARBA00022692"/>
    </source>
</evidence>
<dbReference type="GO" id="GO:0046872">
    <property type="term" value="F:metal ion binding"/>
    <property type="evidence" value="ECO:0007669"/>
    <property type="project" value="UniProtKB-KW"/>
</dbReference>
<evidence type="ECO:0000313" key="14">
    <source>
        <dbReference type="Proteomes" id="UP001139308"/>
    </source>
</evidence>
<keyword evidence="5 10" id="KW-0378">Hydrolase</keyword>
<evidence type="ECO:0000256" key="2">
    <source>
        <dbReference type="ARBA" id="ARBA00022670"/>
    </source>
</evidence>
<comment type="caution">
    <text evidence="13">The sequence shown here is derived from an EMBL/GenBank/DDBJ whole genome shotgun (WGS) entry which is preliminary data.</text>
</comment>
<keyword evidence="3 11" id="KW-0812">Transmembrane</keyword>
<organism evidence="13 14">
    <name type="scientific">Paraburkholderia tagetis</name>
    <dbReference type="NCBI Taxonomy" id="2913261"/>
    <lineage>
        <taxon>Bacteria</taxon>
        <taxon>Pseudomonadati</taxon>
        <taxon>Pseudomonadota</taxon>
        <taxon>Betaproteobacteria</taxon>
        <taxon>Burkholderiales</taxon>
        <taxon>Burkholderiaceae</taxon>
        <taxon>Paraburkholderia</taxon>
    </lineage>
</organism>
<evidence type="ECO:0000256" key="6">
    <source>
        <dbReference type="ARBA" id="ARBA00022833"/>
    </source>
</evidence>
<feature type="transmembrane region" description="Helical" evidence="11">
    <location>
        <begin position="40"/>
        <end position="62"/>
    </location>
</feature>
<dbReference type="PANTHER" id="PTHR43221:SF2">
    <property type="entry name" value="PROTEASE HTPX HOMOLOG"/>
    <property type="match status" value="1"/>
</dbReference>
<gene>
    <name evidence="13" type="ORF">L5014_27825</name>
</gene>
<dbReference type="PANTHER" id="PTHR43221">
    <property type="entry name" value="PROTEASE HTPX"/>
    <property type="match status" value="1"/>
</dbReference>
<evidence type="ECO:0000313" key="13">
    <source>
        <dbReference type="EMBL" id="MCG5077107.1"/>
    </source>
</evidence>
<evidence type="ECO:0000256" key="8">
    <source>
        <dbReference type="ARBA" id="ARBA00023049"/>
    </source>
</evidence>
<comment type="similarity">
    <text evidence="10">Belongs to the peptidase M48 family.</text>
</comment>
<evidence type="ECO:0000256" key="10">
    <source>
        <dbReference type="RuleBase" id="RU003983"/>
    </source>
</evidence>
<evidence type="ECO:0000259" key="12">
    <source>
        <dbReference type="Pfam" id="PF01435"/>
    </source>
</evidence>
<dbReference type="Gene3D" id="3.30.2010.10">
    <property type="entry name" value="Metalloproteases ('zincins'), catalytic domain"/>
    <property type="match status" value="1"/>
</dbReference>
<evidence type="ECO:0000256" key="4">
    <source>
        <dbReference type="ARBA" id="ARBA00022723"/>
    </source>
</evidence>
<name>A0A9X1UJQ6_9BURK</name>
<comment type="cofactor">
    <cofactor evidence="10">
        <name>Zn(2+)</name>
        <dbReference type="ChEBI" id="CHEBI:29105"/>
    </cofactor>
    <text evidence="10">Binds 1 zinc ion per subunit.</text>
</comment>
<feature type="domain" description="Peptidase M48" evidence="12">
    <location>
        <begin position="102"/>
        <end position="300"/>
    </location>
</feature>
<keyword evidence="14" id="KW-1185">Reference proteome</keyword>
<keyword evidence="1" id="KW-1003">Cell membrane</keyword>
<evidence type="ECO:0000256" key="5">
    <source>
        <dbReference type="ARBA" id="ARBA00022801"/>
    </source>
</evidence>
<evidence type="ECO:0000256" key="7">
    <source>
        <dbReference type="ARBA" id="ARBA00022989"/>
    </source>
</evidence>
<dbReference type="Proteomes" id="UP001139308">
    <property type="component" value="Unassembled WGS sequence"/>
</dbReference>
<keyword evidence="4" id="KW-0479">Metal-binding</keyword>
<sequence length="301" mass="33001">MRTHSYPQFARRGLAFAIAVFFVTALVIELSKSLALPGPLLIVAQAISAFLLLPLLATGGFVTNMAEQQTKGIPFTEDKSLRALLEPFLLDSEQGIVFGYCESEVANAYAFDPLFGGKKIIAITSALRDRASPDQLVAIGAHEIAHFRHGDARNKWYLLAFHHMVSTWPRLFAMVSDAVLKKALPAGVFCAVLVGLVLLWARGPSAMVSFLLSLVTAKLILYISSAVALIWAGRLFDRKLHARFCDYSREREFAADASAAKMTSPILMTSALEQLDDPGNVVGIFDTHPPILERKARLLKM</sequence>